<organism evidence="1 2">
    <name type="scientific">Planctopirus ephydatiae</name>
    <dbReference type="NCBI Taxonomy" id="2528019"/>
    <lineage>
        <taxon>Bacteria</taxon>
        <taxon>Pseudomonadati</taxon>
        <taxon>Planctomycetota</taxon>
        <taxon>Planctomycetia</taxon>
        <taxon>Planctomycetales</taxon>
        <taxon>Planctomycetaceae</taxon>
        <taxon>Planctopirus</taxon>
    </lineage>
</organism>
<dbReference type="KEGG" id="peh:Spb1_22360"/>
<dbReference type="Proteomes" id="UP000315349">
    <property type="component" value="Chromosome"/>
</dbReference>
<proteinExistence type="predicted"/>
<evidence type="ECO:0000313" key="1">
    <source>
        <dbReference type="EMBL" id="QDV30307.1"/>
    </source>
</evidence>
<dbReference type="InterPro" id="IPR019903">
    <property type="entry name" value="RIC_family"/>
</dbReference>
<accession>A0A518GNY4</accession>
<reference evidence="1 2" key="1">
    <citation type="submission" date="2019-02" db="EMBL/GenBank/DDBJ databases">
        <title>Deep-cultivation of Planctomycetes and their phenomic and genomic characterization uncovers novel biology.</title>
        <authorList>
            <person name="Wiegand S."/>
            <person name="Jogler M."/>
            <person name="Boedeker C."/>
            <person name="Pinto D."/>
            <person name="Vollmers J."/>
            <person name="Rivas-Marin E."/>
            <person name="Kohn T."/>
            <person name="Peeters S.H."/>
            <person name="Heuer A."/>
            <person name="Rast P."/>
            <person name="Oberbeckmann S."/>
            <person name="Bunk B."/>
            <person name="Jeske O."/>
            <person name="Meyerdierks A."/>
            <person name="Storesund J.E."/>
            <person name="Kallscheuer N."/>
            <person name="Luecker S."/>
            <person name="Lage O.M."/>
            <person name="Pohl T."/>
            <person name="Merkel B.J."/>
            <person name="Hornburger P."/>
            <person name="Mueller R.-W."/>
            <person name="Bruemmer F."/>
            <person name="Labrenz M."/>
            <person name="Spormann A.M."/>
            <person name="Op den Camp H."/>
            <person name="Overmann J."/>
            <person name="Amann R."/>
            <person name="Jetten M.S.M."/>
            <person name="Mascher T."/>
            <person name="Medema M.H."/>
            <person name="Devos D.P."/>
            <person name="Kaster A.-K."/>
            <person name="Ovreas L."/>
            <person name="Rohde M."/>
            <person name="Galperin M.Y."/>
            <person name="Jogler C."/>
        </authorList>
    </citation>
    <scope>NUCLEOTIDE SEQUENCE [LARGE SCALE GENOMIC DNA]</scope>
    <source>
        <strain evidence="1 2">Spb1</strain>
    </source>
</reference>
<dbReference type="Pfam" id="PF04405">
    <property type="entry name" value="ScdA_N"/>
    <property type="match status" value="1"/>
</dbReference>
<sequence length="73" mass="8091">MTECSPETSVPDWIIDHPETRAVFQELGIDYSCGGKLLELACREEGLLEQHVLAKLHDVNNGGVQTAIQLSRK</sequence>
<gene>
    <name evidence="1" type="primary">scdA</name>
    <name evidence="1" type="ORF">Spb1_22360</name>
</gene>
<evidence type="ECO:0000313" key="2">
    <source>
        <dbReference type="Proteomes" id="UP000315349"/>
    </source>
</evidence>
<dbReference type="EMBL" id="CP036299">
    <property type="protein sequence ID" value="QDV30307.1"/>
    <property type="molecule type" value="Genomic_DNA"/>
</dbReference>
<name>A0A518GNY4_9PLAN</name>
<keyword evidence="2" id="KW-1185">Reference proteome</keyword>
<dbReference type="AlphaFoldDB" id="A0A518GNY4"/>
<dbReference type="OrthoDB" id="287027at2"/>
<dbReference type="RefSeq" id="WP_145299463.1">
    <property type="nucleotide sequence ID" value="NZ_CP036299.1"/>
</dbReference>
<protein>
    <submittedName>
        <fullName evidence="1">Iron-sulfur cluster repair protein ScdA</fullName>
    </submittedName>
</protein>